<keyword evidence="6 8" id="KW-1133">Transmembrane helix</keyword>
<name>A0ABS0RTC4_9ACTN</name>
<feature type="transmembrane region" description="Helical" evidence="8">
    <location>
        <begin position="50"/>
        <end position="71"/>
    </location>
</feature>
<evidence type="ECO:0000313" key="10">
    <source>
        <dbReference type="Proteomes" id="UP000638849"/>
    </source>
</evidence>
<comment type="similarity">
    <text evidence="2">Belongs to the alanine or glycine:cation symporter (AGCS) (TC 2.A.25) family.</text>
</comment>
<evidence type="ECO:0000256" key="5">
    <source>
        <dbReference type="ARBA" id="ARBA00022692"/>
    </source>
</evidence>
<dbReference type="PRINTS" id="PR00175">
    <property type="entry name" value="NAALASMPORT"/>
</dbReference>
<feature type="transmembrane region" description="Helical" evidence="8">
    <location>
        <begin position="77"/>
        <end position="100"/>
    </location>
</feature>
<organism evidence="9 10">
    <name type="scientific">Streptomyces javensis</name>
    <dbReference type="NCBI Taxonomy" id="114698"/>
    <lineage>
        <taxon>Bacteria</taxon>
        <taxon>Bacillati</taxon>
        <taxon>Actinomycetota</taxon>
        <taxon>Actinomycetes</taxon>
        <taxon>Kitasatosporales</taxon>
        <taxon>Streptomycetaceae</taxon>
        <taxon>Streptomyces</taxon>
        <taxon>Streptomyces violaceusniger group</taxon>
    </lineage>
</organism>
<evidence type="ECO:0000256" key="4">
    <source>
        <dbReference type="ARBA" id="ARBA00022475"/>
    </source>
</evidence>
<keyword evidence="5 8" id="KW-0812">Transmembrane</keyword>
<accession>A0ABS0RTC4</accession>
<proteinExistence type="inferred from homology"/>
<evidence type="ECO:0000256" key="1">
    <source>
        <dbReference type="ARBA" id="ARBA00004651"/>
    </source>
</evidence>
<dbReference type="Proteomes" id="UP000638849">
    <property type="component" value="Unassembled WGS sequence"/>
</dbReference>
<keyword evidence="4" id="KW-1003">Cell membrane</keyword>
<keyword evidence="7 8" id="KW-0472">Membrane</keyword>
<evidence type="ECO:0000256" key="8">
    <source>
        <dbReference type="SAM" id="Phobius"/>
    </source>
</evidence>
<evidence type="ECO:0000256" key="7">
    <source>
        <dbReference type="ARBA" id="ARBA00023136"/>
    </source>
</evidence>
<feature type="transmembrane region" description="Helical" evidence="8">
    <location>
        <begin position="20"/>
        <end position="38"/>
    </location>
</feature>
<reference evidence="9 10" key="1">
    <citation type="submission" date="2020-12" db="EMBL/GenBank/DDBJ databases">
        <authorList>
            <person name="Kusuma A.B."/>
            <person name="Nouioui I."/>
            <person name="Goodfellow M."/>
        </authorList>
    </citation>
    <scope>NUCLEOTIDE SEQUENCE [LARGE SCALE GENOMIC DNA]</scope>
    <source>
        <strain evidence="9 10">DSM 41764</strain>
    </source>
</reference>
<comment type="caution">
    <text evidence="9">The sequence shown here is derived from an EMBL/GenBank/DDBJ whole genome shotgun (WGS) entry which is preliminary data.</text>
</comment>
<evidence type="ECO:0000256" key="6">
    <source>
        <dbReference type="ARBA" id="ARBA00022989"/>
    </source>
</evidence>
<feature type="non-terminal residue" evidence="9">
    <location>
        <position position="1"/>
    </location>
</feature>
<comment type="subcellular location">
    <subcellularLocation>
        <location evidence="1">Cell membrane</location>
        <topology evidence="1">Multi-pass membrane protein</topology>
    </subcellularLocation>
</comment>
<keyword evidence="10" id="KW-1185">Reference proteome</keyword>
<feature type="non-terminal residue" evidence="9">
    <location>
        <position position="166"/>
    </location>
</feature>
<dbReference type="Pfam" id="PF01235">
    <property type="entry name" value="Na_Ala_symp"/>
    <property type="match status" value="1"/>
</dbReference>
<evidence type="ECO:0000256" key="3">
    <source>
        <dbReference type="ARBA" id="ARBA00022448"/>
    </source>
</evidence>
<feature type="transmembrane region" description="Helical" evidence="8">
    <location>
        <begin position="139"/>
        <end position="162"/>
    </location>
</feature>
<gene>
    <name evidence="9" type="ORF">JBF12_46805</name>
</gene>
<dbReference type="PANTHER" id="PTHR30330:SF7">
    <property type="entry name" value="SODIUM_PROTON-DEPENDENT ALANINE CARRIER PROTEIN YRBD-RELATED"/>
    <property type="match status" value="1"/>
</dbReference>
<keyword evidence="3" id="KW-0813">Transport</keyword>
<protein>
    <submittedName>
        <fullName evidence="9">Alanine:cation symporter family protein</fullName>
    </submittedName>
</protein>
<sequence length="166" mass="17364">GTALCGPLDGQAFGMESVQALKLGIGIVVALLLGVVIFGGVKRIANFAEVVVPFMAAGFILMAIIIMIINYDRVPEMFGIIFKSAFGTHAAFGAMMGLAVEWGIKRGIYANEAGQGSGPHAAAASEVSHPAKQGYVQAFAIYFDTMMVCTATAFLILASGTYNVYS</sequence>
<dbReference type="EMBL" id="JAEEAQ010001404">
    <property type="protein sequence ID" value="MBI0320333.1"/>
    <property type="molecule type" value="Genomic_DNA"/>
</dbReference>
<evidence type="ECO:0000256" key="2">
    <source>
        <dbReference type="ARBA" id="ARBA00009261"/>
    </source>
</evidence>
<dbReference type="InterPro" id="IPR001463">
    <property type="entry name" value="Na/Ala_symport"/>
</dbReference>
<dbReference type="PANTHER" id="PTHR30330">
    <property type="entry name" value="AGSS FAMILY TRANSPORTER, SODIUM-ALANINE"/>
    <property type="match status" value="1"/>
</dbReference>
<evidence type="ECO:0000313" key="9">
    <source>
        <dbReference type="EMBL" id="MBI0320333.1"/>
    </source>
</evidence>